<dbReference type="FunFam" id="3.40.50.720:FF:000084">
    <property type="entry name" value="Short-chain dehydrogenase reductase"/>
    <property type="match status" value="1"/>
</dbReference>
<dbReference type="SUPFAM" id="SSF51735">
    <property type="entry name" value="NAD(P)-binding Rossmann-fold domains"/>
    <property type="match status" value="1"/>
</dbReference>
<feature type="compositionally biased region" description="Basic residues" evidence="3">
    <location>
        <begin position="507"/>
        <end position="516"/>
    </location>
</feature>
<dbReference type="GO" id="GO:0048038">
    <property type="term" value="F:quinone binding"/>
    <property type="evidence" value="ECO:0007669"/>
    <property type="project" value="TreeGrafter"/>
</dbReference>
<dbReference type="PROSITE" id="PS00061">
    <property type="entry name" value="ADH_SHORT"/>
    <property type="match status" value="1"/>
</dbReference>
<organism evidence="4 5">
    <name type="scientific">Gloeophyllum trabeum (strain ATCC 11539 / FP-39264 / Madison 617)</name>
    <name type="common">Brown rot fungus</name>
    <dbReference type="NCBI Taxonomy" id="670483"/>
    <lineage>
        <taxon>Eukaryota</taxon>
        <taxon>Fungi</taxon>
        <taxon>Dikarya</taxon>
        <taxon>Basidiomycota</taxon>
        <taxon>Agaricomycotina</taxon>
        <taxon>Agaricomycetes</taxon>
        <taxon>Gloeophyllales</taxon>
        <taxon>Gloeophyllaceae</taxon>
        <taxon>Gloeophyllum</taxon>
    </lineage>
</organism>
<dbReference type="OrthoDB" id="498125at2759"/>
<sequence>MSTTVLEGPVPGPSTSNRRRRTSPEVIDVDEFDGDDVQIVGNSRPAQRRRLDYAEWVADNDDAQATAARVRRLSPRRIARQRSRVFSPAPRPVDRSVPPVPPLPPYLAREHMPPMRMRPPPFPGEPGPVRPSAQPLAFEANISAPIRRVQSPPPAAAPPSHHHPVMGFGGALLALNRQNAVAENIAAQRQQDTLRRRQQAMEARSNNYRMSWNLPSLAQATGFFADMFRGFAPHPQRHQDGPLMEEDRFHDWMDFMGGLGYDEDQEAFDFPWGRGHGPFPHPYRRERRAEIDYKPEYTHPGKPEPGFSFDFNPPAPPSKSVIVIDDSPGPSTSGSLSAEETSSVLVCARCLDPLIMGSGSETSEEAQRKRRIWALRCGHMLDGKCIEVLMKPGPERLQDEAEQTAEKDKGKAPASAPSEASPPTKYTGKGKAKATPVPDSSSAIQEDAAYNTASFVPVGDSARPEAGAGSTSIRSRLRSHNALAPGPEAPVPTNTAPRRAHAAPARPMRRLPRRSRAVGTESTGNPPAPAPARGRGKGKAKARQPVVERLYEWTCPVAGCGKVHATLLIDGKWTADPERGVIAFSTPKMLSQTFRRTLATAAANSSRRANGVALVTGAGQGIGKAIATRLASDGFHIALNDIPMNEEKLDGVAKEIHGLSGRKTTKVLADVSKERDVKQMFDNTVKDLGGLDVMVANAGIAIIAPLHDTTVEMWDKTFAINCRGVMLCYKHAAEVMKKQGRGGRIIGACSIAGKRGDPDSGAYCASKFAVRGLSQTAALELAPFGINVNCYAPGAIQTDLLEDIDRVFTETEKEARGRWLQKRAVGVPLGRLGQPTDVASIVSFLAGPDSTFVTGQTITVDGGTLFD</sequence>
<feature type="region of interest" description="Disordered" evidence="3">
    <location>
        <begin position="455"/>
        <end position="474"/>
    </location>
</feature>
<feature type="region of interest" description="Disordered" evidence="3">
    <location>
        <begin position="87"/>
        <end position="106"/>
    </location>
</feature>
<feature type="region of interest" description="Disordered" evidence="3">
    <location>
        <begin position="398"/>
        <end position="443"/>
    </location>
</feature>
<dbReference type="PANTHER" id="PTHR42760:SF121">
    <property type="entry name" value="3-OXOACYL-(ACYL-CARRIER-PROTEIN) REDUCTASE"/>
    <property type="match status" value="1"/>
</dbReference>
<comment type="similarity">
    <text evidence="1">Belongs to the short-chain dehydrogenases/reductases (SDR) family.</text>
</comment>
<dbReference type="EMBL" id="KB469304">
    <property type="protein sequence ID" value="EPQ54269.1"/>
    <property type="molecule type" value="Genomic_DNA"/>
</dbReference>
<evidence type="ECO:0000256" key="2">
    <source>
        <dbReference type="ARBA" id="ARBA00022857"/>
    </source>
</evidence>
<dbReference type="InterPro" id="IPR002347">
    <property type="entry name" value="SDR_fam"/>
</dbReference>
<dbReference type="NCBIfam" id="NF005559">
    <property type="entry name" value="PRK07231.1"/>
    <property type="match status" value="1"/>
</dbReference>
<dbReference type="Gene3D" id="3.40.50.720">
    <property type="entry name" value="NAD(P)-binding Rossmann-like Domain"/>
    <property type="match status" value="1"/>
</dbReference>
<evidence type="ECO:0008006" key="6">
    <source>
        <dbReference type="Google" id="ProtNLM"/>
    </source>
</evidence>
<dbReference type="GO" id="GO:0016616">
    <property type="term" value="F:oxidoreductase activity, acting on the CH-OH group of donors, NAD or NADP as acceptor"/>
    <property type="evidence" value="ECO:0007669"/>
    <property type="project" value="TreeGrafter"/>
</dbReference>
<dbReference type="eggNOG" id="KOG0725">
    <property type="taxonomic scope" value="Eukaryota"/>
</dbReference>
<gene>
    <name evidence="4" type="ORF">GLOTRDRAFT_139592</name>
</gene>
<dbReference type="GeneID" id="19304296"/>
<protein>
    <recommendedName>
        <fullName evidence="6">NAD P-binding protein</fullName>
    </recommendedName>
</protein>
<dbReference type="PRINTS" id="PR00080">
    <property type="entry name" value="SDRFAMILY"/>
</dbReference>
<evidence type="ECO:0000313" key="4">
    <source>
        <dbReference type="EMBL" id="EPQ54269.1"/>
    </source>
</evidence>
<name>S7RNC7_GLOTA</name>
<dbReference type="STRING" id="670483.S7RNC7"/>
<dbReference type="Pfam" id="PF13561">
    <property type="entry name" value="adh_short_C2"/>
    <property type="match status" value="1"/>
</dbReference>
<feature type="compositionally biased region" description="Basic and acidic residues" evidence="3">
    <location>
        <begin position="398"/>
        <end position="411"/>
    </location>
</feature>
<feature type="compositionally biased region" description="Low complexity" evidence="3">
    <location>
        <begin position="412"/>
        <end position="436"/>
    </location>
</feature>
<proteinExistence type="inferred from homology"/>
<feature type="region of interest" description="Disordered" evidence="3">
    <location>
        <begin position="1"/>
        <end position="25"/>
    </location>
</feature>
<dbReference type="PRINTS" id="PR00081">
    <property type="entry name" value="GDHRDH"/>
</dbReference>
<dbReference type="Proteomes" id="UP000030669">
    <property type="component" value="Unassembled WGS sequence"/>
</dbReference>
<evidence type="ECO:0000256" key="3">
    <source>
        <dbReference type="SAM" id="MobiDB-lite"/>
    </source>
</evidence>
<dbReference type="GO" id="GO:0006633">
    <property type="term" value="P:fatty acid biosynthetic process"/>
    <property type="evidence" value="ECO:0007669"/>
    <property type="project" value="TreeGrafter"/>
</dbReference>
<evidence type="ECO:0000313" key="5">
    <source>
        <dbReference type="Proteomes" id="UP000030669"/>
    </source>
</evidence>
<accession>S7RNC7</accession>
<dbReference type="InterPro" id="IPR020904">
    <property type="entry name" value="Sc_DH/Rdtase_CS"/>
</dbReference>
<evidence type="ECO:0000256" key="1">
    <source>
        <dbReference type="ARBA" id="ARBA00006484"/>
    </source>
</evidence>
<dbReference type="AlphaFoldDB" id="S7RNC7"/>
<dbReference type="OMA" id="HHQPAMG"/>
<reference evidence="4 5" key="1">
    <citation type="journal article" date="2012" name="Science">
        <title>The Paleozoic origin of enzymatic lignin decomposition reconstructed from 31 fungal genomes.</title>
        <authorList>
            <person name="Floudas D."/>
            <person name="Binder M."/>
            <person name="Riley R."/>
            <person name="Barry K."/>
            <person name="Blanchette R.A."/>
            <person name="Henrissat B."/>
            <person name="Martinez A.T."/>
            <person name="Otillar R."/>
            <person name="Spatafora J.W."/>
            <person name="Yadav J.S."/>
            <person name="Aerts A."/>
            <person name="Benoit I."/>
            <person name="Boyd A."/>
            <person name="Carlson A."/>
            <person name="Copeland A."/>
            <person name="Coutinho P.M."/>
            <person name="de Vries R.P."/>
            <person name="Ferreira P."/>
            <person name="Findley K."/>
            <person name="Foster B."/>
            <person name="Gaskell J."/>
            <person name="Glotzer D."/>
            <person name="Gorecki P."/>
            <person name="Heitman J."/>
            <person name="Hesse C."/>
            <person name="Hori C."/>
            <person name="Igarashi K."/>
            <person name="Jurgens J.A."/>
            <person name="Kallen N."/>
            <person name="Kersten P."/>
            <person name="Kohler A."/>
            <person name="Kuees U."/>
            <person name="Kumar T.K.A."/>
            <person name="Kuo A."/>
            <person name="LaButti K."/>
            <person name="Larrondo L.F."/>
            <person name="Lindquist E."/>
            <person name="Ling A."/>
            <person name="Lombard V."/>
            <person name="Lucas S."/>
            <person name="Lundell T."/>
            <person name="Martin R."/>
            <person name="McLaughlin D.J."/>
            <person name="Morgenstern I."/>
            <person name="Morin E."/>
            <person name="Murat C."/>
            <person name="Nagy L.G."/>
            <person name="Nolan M."/>
            <person name="Ohm R.A."/>
            <person name="Patyshakuliyeva A."/>
            <person name="Rokas A."/>
            <person name="Ruiz-Duenas F.J."/>
            <person name="Sabat G."/>
            <person name="Salamov A."/>
            <person name="Samejima M."/>
            <person name="Schmutz J."/>
            <person name="Slot J.C."/>
            <person name="St John F."/>
            <person name="Stenlid J."/>
            <person name="Sun H."/>
            <person name="Sun S."/>
            <person name="Syed K."/>
            <person name="Tsang A."/>
            <person name="Wiebenga A."/>
            <person name="Young D."/>
            <person name="Pisabarro A."/>
            <person name="Eastwood D.C."/>
            <person name="Martin F."/>
            <person name="Cullen D."/>
            <person name="Grigoriev I.V."/>
            <person name="Hibbett D.S."/>
        </authorList>
    </citation>
    <scope>NUCLEOTIDE SEQUENCE [LARGE SCALE GENOMIC DNA]</scope>
    <source>
        <strain evidence="4 5">ATCC 11539</strain>
    </source>
</reference>
<dbReference type="HOGENOM" id="CLU_016306_0_0_1"/>
<dbReference type="KEGG" id="gtr:GLOTRDRAFT_139592"/>
<keyword evidence="2" id="KW-0521">NADP</keyword>
<dbReference type="RefSeq" id="XP_007867571.1">
    <property type="nucleotide sequence ID" value="XM_007869380.1"/>
</dbReference>
<dbReference type="InterPro" id="IPR036291">
    <property type="entry name" value="NAD(P)-bd_dom_sf"/>
</dbReference>
<feature type="region of interest" description="Disordered" evidence="3">
    <location>
        <begin position="482"/>
        <end position="541"/>
    </location>
</feature>
<dbReference type="PANTHER" id="PTHR42760">
    <property type="entry name" value="SHORT-CHAIN DEHYDROGENASES/REDUCTASES FAMILY MEMBER"/>
    <property type="match status" value="1"/>
</dbReference>
<keyword evidence="5" id="KW-1185">Reference proteome</keyword>